<gene>
    <name evidence="1" type="ORF">EZS28_004589</name>
</gene>
<proteinExistence type="predicted"/>
<dbReference type="AlphaFoldDB" id="A0A5J4WYG7"/>
<protein>
    <submittedName>
        <fullName evidence="1">Uncharacterized protein</fullName>
    </submittedName>
</protein>
<dbReference type="EMBL" id="SNRW01000662">
    <property type="protein sequence ID" value="KAA6399890.1"/>
    <property type="molecule type" value="Genomic_DNA"/>
</dbReference>
<dbReference type="Proteomes" id="UP000324800">
    <property type="component" value="Unassembled WGS sequence"/>
</dbReference>
<sequence>MPKFRLPFGSCIVTTSTLFLRPDICTFASNFTRFTITKGGIISPHYAILGIAVGRIRQSRQLRTSISQLRD</sequence>
<reference evidence="1 2" key="1">
    <citation type="submission" date="2019-03" db="EMBL/GenBank/DDBJ databases">
        <title>Single cell metagenomics reveals metabolic interactions within the superorganism composed of flagellate Streblomastix strix and complex community of Bacteroidetes bacteria on its surface.</title>
        <authorList>
            <person name="Treitli S.C."/>
            <person name="Kolisko M."/>
            <person name="Husnik F."/>
            <person name="Keeling P."/>
            <person name="Hampl V."/>
        </authorList>
    </citation>
    <scope>NUCLEOTIDE SEQUENCE [LARGE SCALE GENOMIC DNA]</scope>
    <source>
        <strain evidence="1">ST1C</strain>
    </source>
</reference>
<evidence type="ECO:0000313" key="2">
    <source>
        <dbReference type="Proteomes" id="UP000324800"/>
    </source>
</evidence>
<comment type="caution">
    <text evidence="1">The sequence shown here is derived from an EMBL/GenBank/DDBJ whole genome shotgun (WGS) entry which is preliminary data.</text>
</comment>
<accession>A0A5J4WYG7</accession>
<evidence type="ECO:0000313" key="1">
    <source>
        <dbReference type="EMBL" id="KAA6399890.1"/>
    </source>
</evidence>
<name>A0A5J4WYG7_9EUKA</name>
<organism evidence="1 2">
    <name type="scientific">Streblomastix strix</name>
    <dbReference type="NCBI Taxonomy" id="222440"/>
    <lineage>
        <taxon>Eukaryota</taxon>
        <taxon>Metamonada</taxon>
        <taxon>Preaxostyla</taxon>
        <taxon>Oxymonadida</taxon>
        <taxon>Streblomastigidae</taxon>
        <taxon>Streblomastix</taxon>
    </lineage>
</organism>